<feature type="non-terminal residue" evidence="1">
    <location>
        <position position="50"/>
    </location>
</feature>
<name>A0A382G1L4_9ZZZZ</name>
<reference evidence="1" key="1">
    <citation type="submission" date="2018-05" db="EMBL/GenBank/DDBJ databases">
        <authorList>
            <person name="Lanie J.A."/>
            <person name="Ng W.-L."/>
            <person name="Kazmierczak K.M."/>
            <person name="Andrzejewski T.M."/>
            <person name="Davidsen T.M."/>
            <person name="Wayne K.J."/>
            <person name="Tettelin H."/>
            <person name="Glass J.I."/>
            <person name="Rusch D."/>
            <person name="Podicherti R."/>
            <person name="Tsui H.-C.T."/>
            <person name="Winkler M.E."/>
        </authorList>
    </citation>
    <scope>NUCLEOTIDE SEQUENCE</scope>
</reference>
<organism evidence="1">
    <name type="scientific">marine metagenome</name>
    <dbReference type="NCBI Taxonomy" id="408172"/>
    <lineage>
        <taxon>unclassified sequences</taxon>
        <taxon>metagenomes</taxon>
        <taxon>ecological metagenomes</taxon>
    </lineage>
</organism>
<evidence type="ECO:0000313" key="1">
    <source>
        <dbReference type="EMBL" id="SVB69178.1"/>
    </source>
</evidence>
<proteinExistence type="predicted"/>
<sequence>MEHEMAYIPYVPYEEARSSLKEFYRKYGGSKNKVDNIIRIHSKNPLSMKH</sequence>
<protein>
    <submittedName>
        <fullName evidence="1">Uncharacterized protein</fullName>
    </submittedName>
</protein>
<dbReference type="AlphaFoldDB" id="A0A382G1L4"/>
<accession>A0A382G1L4</accession>
<gene>
    <name evidence="1" type="ORF">METZ01_LOCUS222032</name>
</gene>
<dbReference type="EMBL" id="UINC01053085">
    <property type="protein sequence ID" value="SVB69178.1"/>
    <property type="molecule type" value="Genomic_DNA"/>
</dbReference>